<dbReference type="PANTHER" id="PTHR31025">
    <property type="entry name" value="SI:CH211-196P9.1-RELATED"/>
    <property type="match status" value="1"/>
</dbReference>
<organism evidence="1">
    <name type="scientific">Photinus pyralis</name>
    <name type="common">Common eastern firefly</name>
    <name type="synonym">Lampyris pyralis</name>
    <dbReference type="NCBI Taxonomy" id="7054"/>
    <lineage>
        <taxon>Eukaryota</taxon>
        <taxon>Metazoa</taxon>
        <taxon>Ecdysozoa</taxon>
        <taxon>Arthropoda</taxon>
        <taxon>Hexapoda</taxon>
        <taxon>Insecta</taxon>
        <taxon>Pterygota</taxon>
        <taxon>Neoptera</taxon>
        <taxon>Endopterygota</taxon>
        <taxon>Coleoptera</taxon>
        <taxon>Polyphaga</taxon>
        <taxon>Elateriformia</taxon>
        <taxon>Elateroidea</taxon>
        <taxon>Lampyridae</taxon>
        <taxon>Lampyrinae</taxon>
        <taxon>Photinus</taxon>
    </lineage>
</organism>
<dbReference type="AlphaFoldDB" id="A0A1Y1LS79"/>
<dbReference type="PANTHER" id="PTHR31025:SF9">
    <property type="entry name" value="SI:DKEY-286J15.1"/>
    <property type="match status" value="1"/>
</dbReference>
<protein>
    <submittedName>
        <fullName evidence="1">Uncharacterized protein</fullName>
    </submittedName>
</protein>
<dbReference type="EMBL" id="GEZM01049815">
    <property type="protein sequence ID" value="JAV75831.1"/>
    <property type="molecule type" value="Transcribed_RNA"/>
</dbReference>
<sequence>MEFESNSENRERNEQYFIIPQQHRPAAEIGLENMLKKIQLPEFDLKTLLCTSVFGSEILEYYNKNKFLDMKRRNKLTEIIIKHVFDYVAKYRLTPEDYNVLASKIITLFPKETASTYYVPAIRKRDSITRKPILARGKLVDKCRNLLHDCGPSVIIRKRKSSYLDEDDSYGHTKERQIVLESDELKNDMIWLQNRHEPWDEVLTKWKNTYGLRKLSTAATVREFFEEWPILKKDNSEVLINLDFEREYPQSTLKLILDWESAFQKIFEYKSLTIKDKFCEELITLLNSEGITEDSTFAAQISILAYLVPPKGKINLGSKNLWKFSSAEAVNSIICHAKIPGDVDEIIRKNKETAAIKKQTVQPYMIVEGPSLKQLNNFYIVVDELRYQTKSAKQAFDNVFKLFFVTNAKYPAPAEHIYLIIQKGIYHINTRQDNIIPYIMDILELLKKD</sequence>
<accession>A0A1Y1LS79</accession>
<dbReference type="EMBL" id="GEZM01049816">
    <property type="protein sequence ID" value="JAV75828.1"/>
    <property type="molecule type" value="Transcribed_RNA"/>
</dbReference>
<reference evidence="1" key="1">
    <citation type="journal article" date="2016" name="Sci. Rep.">
        <title>Molecular characterization of firefly nuptial gifts: a multi-omics approach sheds light on postcopulatory sexual selection.</title>
        <authorList>
            <person name="Al-Wathiqui N."/>
            <person name="Fallon T.R."/>
            <person name="South A."/>
            <person name="Weng J.K."/>
            <person name="Lewis S.M."/>
        </authorList>
    </citation>
    <scope>NUCLEOTIDE SEQUENCE</scope>
</reference>
<evidence type="ECO:0000313" key="1">
    <source>
        <dbReference type="EMBL" id="JAV75831.1"/>
    </source>
</evidence>
<name>A0A1Y1LS79_PHOPY</name>
<proteinExistence type="predicted"/>